<sequence>MKREQFSSSLGFVLAAAGSAVGIGNLVAFPVMASKNGGAAFLIMYAFFVFFICLPVMLAEMSLGRHTRQNPLGAYTEIGQNRAWRTVGWMSVITPFMIGVFYLVITVWIFGYLAKSVMGQLNELAGPDSFSVFINSNELFIYMAVVIGLTFAILQGGVKQGIEKAARVLMPMLFVMLIALVIYVFTLDNAMLGVKFFLIPDFDKLTGKVLNGALAQAFFSLSLAMGILITYGSYIQKNNNIVHAGKMVAGLSVLVACCSGLLILPAVFSFNPDIQLSELSESSIGMIFMFLPKIFLALQADIGYFGASFIASFFFLLVFFAALTSLVSIIEVPVCSLMDGKGVSRRAALYTLGGAMIVLSVISALSFGRVELFSNLLSYGGLNKSFFDLVYDIFYETILPLNGFLLCLFVIYRWKKHNLDAEISQGNSTFAGSLLQKYVNFSLGTFIPLILAVIFVNTVSTIFFGKNLLF</sequence>
<gene>
    <name evidence="7" type="ORF">SAMN05660691_02924</name>
</gene>
<evidence type="ECO:0000313" key="8">
    <source>
        <dbReference type="Proteomes" id="UP000199371"/>
    </source>
</evidence>
<dbReference type="InterPro" id="IPR000175">
    <property type="entry name" value="Na/ntran_symport"/>
</dbReference>
<feature type="transmembrane region" description="Helical" evidence="6">
    <location>
        <begin position="443"/>
        <end position="464"/>
    </location>
</feature>
<feature type="transmembrane region" description="Helical" evidence="6">
    <location>
        <begin position="12"/>
        <end position="33"/>
    </location>
</feature>
<evidence type="ECO:0000256" key="1">
    <source>
        <dbReference type="ARBA" id="ARBA00004141"/>
    </source>
</evidence>
<dbReference type="CDD" id="cd10336">
    <property type="entry name" value="SLC6sbd_Tyt1-Like"/>
    <property type="match status" value="1"/>
</dbReference>
<dbReference type="EMBL" id="FNXF01000012">
    <property type="protein sequence ID" value="SEI03019.1"/>
    <property type="molecule type" value="Genomic_DNA"/>
</dbReference>
<dbReference type="GO" id="GO:0016020">
    <property type="term" value="C:membrane"/>
    <property type="evidence" value="ECO:0007669"/>
    <property type="project" value="UniProtKB-SubCell"/>
</dbReference>
<keyword evidence="8" id="KW-1185">Reference proteome</keyword>
<dbReference type="PANTHER" id="PTHR42948">
    <property type="entry name" value="TRANSPORTER"/>
    <property type="match status" value="1"/>
</dbReference>
<evidence type="ECO:0000313" key="7">
    <source>
        <dbReference type="EMBL" id="SEI03019.1"/>
    </source>
</evidence>
<feature type="transmembrane region" description="Helical" evidence="6">
    <location>
        <begin position="39"/>
        <end position="59"/>
    </location>
</feature>
<dbReference type="NCBIfam" id="NF037979">
    <property type="entry name" value="Na_transp"/>
    <property type="match status" value="1"/>
</dbReference>
<feature type="transmembrane region" description="Helical" evidence="6">
    <location>
        <begin position="305"/>
        <end position="327"/>
    </location>
</feature>
<evidence type="ECO:0000256" key="5">
    <source>
        <dbReference type="ARBA" id="ARBA00023136"/>
    </source>
</evidence>
<dbReference type="STRING" id="173990.SAMN05660691_02924"/>
<feature type="transmembrane region" description="Helical" evidence="6">
    <location>
        <begin position="168"/>
        <end position="186"/>
    </location>
</feature>
<dbReference type="InterPro" id="IPR037272">
    <property type="entry name" value="SNS_sf"/>
</dbReference>
<evidence type="ECO:0000256" key="2">
    <source>
        <dbReference type="ARBA" id="ARBA00022448"/>
    </source>
</evidence>
<evidence type="ECO:0000256" key="6">
    <source>
        <dbReference type="SAM" id="Phobius"/>
    </source>
</evidence>
<keyword evidence="4 6" id="KW-1133">Transmembrane helix</keyword>
<feature type="transmembrane region" description="Helical" evidence="6">
    <location>
        <begin position="92"/>
        <end position="114"/>
    </location>
</feature>
<organism evidence="7 8">
    <name type="scientific">Rheinheimera pacifica</name>
    <dbReference type="NCBI Taxonomy" id="173990"/>
    <lineage>
        <taxon>Bacteria</taxon>
        <taxon>Pseudomonadati</taxon>
        <taxon>Pseudomonadota</taxon>
        <taxon>Gammaproteobacteria</taxon>
        <taxon>Chromatiales</taxon>
        <taxon>Chromatiaceae</taxon>
        <taxon>Rheinheimera</taxon>
    </lineage>
</organism>
<dbReference type="SUPFAM" id="SSF161070">
    <property type="entry name" value="SNF-like"/>
    <property type="match status" value="1"/>
</dbReference>
<evidence type="ECO:0000256" key="3">
    <source>
        <dbReference type="ARBA" id="ARBA00022692"/>
    </source>
</evidence>
<accession>A0A1H6MYT5</accession>
<dbReference type="RefSeq" id="WP_092794930.1">
    <property type="nucleotide sequence ID" value="NZ_DASWWU010000001.1"/>
</dbReference>
<feature type="transmembrane region" description="Helical" evidence="6">
    <location>
        <begin position="247"/>
        <end position="270"/>
    </location>
</feature>
<evidence type="ECO:0000256" key="4">
    <source>
        <dbReference type="ARBA" id="ARBA00022989"/>
    </source>
</evidence>
<keyword evidence="3 6" id="KW-0812">Transmembrane</keyword>
<reference evidence="8" key="1">
    <citation type="submission" date="2016-10" db="EMBL/GenBank/DDBJ databases">
        <authorList>
            <person name="Varghese N."/>
            <person name="Submissions S."/>
        </authorList>
    </citation>
    <scope>NUCLEOTIDE SEQUENCE [LARGE SCALE GENOMIC DNA]</scope>
    <source>
        <strain evidence="8">DSM 17616</strain>
    </source>
</reference>
<dbReference type="PANTHER" id="PTHR42948:SF1">
    <property type="entry name" value="TRANSPORTER"/>
    <property type="match status" value="1"/>
</dbReference>
<keyword evidence="2" id="KW-0813">Transport</keyword>
<feature type="transmembrane region" description="Helical" evidence="6">
    <location>
        <begin position="389"/>
        <end position="412"/>
    </location>
</feature>
<feature type="transmembrane region" description="Helical" evidence="6">
    <location>
        <begin position="213"/>
        <end position="235"/>
    </location>
</feature>
<dbReference type="AlphaFoldDB" id="A0A1H6MYT5"/>
<dbReference type="InterPro" id="IPR047218">
    <property type="entry name" value="YocR/YhdH-like"/>
</dbReference>
<comment type="subcellular location">
    <subcellularLocation>
        <location evidence="1">Membrane</location>
        <topology evidence="1">Multi-pass membrane protein</topology>
    </subcellularLocation>
</comment>
<protein>
    <submittedName>
        <fullName evidence="7">Neurotransmitter:Na+ symporter, NSS family</fullName>
    </submittedName>
</protein>
<dbReference type="PRINTS" id="PR00176">
    <property type="entry name" value="NANEUSMPORT"/>
</dbReference>
<name>A0A1H6MYT5_9GAMM</name>
<dbReference type="Proteomes" id="UP000199371">
    <property type="component" value="Unassembled WGS sequence"/>
</dbReference>
<dbReference type="Pfam" id="PF00209">
    <property type="entry name" value="SNF"/>
    <property type="match status" value="2"/>
</dbReference>
<feature type="transmembrane region" description="Helical" evidence="6">
    <location>
        <begin position="139"/>
        <end position="156"/>
    </location>
</feature>
<keyword evidence="5 6" id="KW-0472">Membrane</keyword>
<feature type="transmembrane region" description="Helical" evidence="6">
    <location>
        <begin position="347"/>
        <end position="368"/>
    </location>
</feature>
<dbReference type="OrthoDB" id="9762833at2"/>
<dbReference type="PROSITE" id="PS50267">
    <property type="entry name" value="NA_NEUROTRAN_SYMP_3"/>
    <property type="match status" value="1"/>
</dbReference>
<proteinExistence type="predicted"/>